<proteinExistence type="predicted"/>
<reference evidence="1" key="1">
    <citation type="submission" date="2014-11" db="EMBL/GenBank/DDBJ databases">
        <authorList>
            <person name="Amaro Gonzalez C."/>
        </authorList>
    </citation>
    <scope>NUCLEOTIDE SEQUENCE</scope>
</reference>
<reference evidence="1" key="2">
    <citation type="journal article" date="2015" name="Fish Shellfish Immunol.">
        <title>Early steps in the European eel (Anguilla anguilla)-Vibrio vulnificus interaction in the gills: Role of the RtxA13 toxin.</title>
        <authorList>
            <person name="Callol A."/>
            <person name="Pajuelo D."/>
            <person name="Ebbesson L."/>
            <person name="Teles M."/>
            <person name="MacKenzie S."/>
            <person name="Amaro C."/>
        </authorList>
    </citation>
    <scope>NUCLEOTIDE SEQUENCE</scope>
</reference>
<evidence type="ECO:0000313" key="1">
    <source>
        <dbReference type="EMBL" id="JAH42916.1"/>
    </source>
</evidence>
<sequence>MKDCPPAGIL</sequence>
<dbReference type="EMBL" id="GBXM01065661">
    <property type="protein sequence ID" value="JAH42916.1"/>
    <property type="molecule type" value="Transcribed_RNA"/>
</dbReference>
<accession>A0A0E9SNM9</accession>
<organism evidence="1">
    <name type="scientific">Anguilla anguilla</name>
    <name type="common">European freshwater eel</name>
    <name type="synonym">Muraena anguilla</name>
    <dbReference type="NCBI Taxonomy" id="7936"/>
    <lineage>
        <taxon>Eukaryota</taxon>
        <taxon>Metazoa</taxon>
        <taxon>Chordata</taxon>
        <taxon>Craniata</taxon>
        <taxon>Vertebrata</taxon>
        <taxon>Euteleostomi</taxon>
        <taxon>Actinopterygii</taxon>
        <taxon>Neopterygii</taxon>
        <taxon>Teleostei</taxon>
        <taxon>Anguilliformes</taxon>
        <taxon>Anguillidae</taxon>
        <taxon>Anguilla</taxon>
    </lineage>
</organism>
<name>A0A0E9SNM9_ANGAN</name>
<protein>
    <submittedName>
        <fullName evidence="1">Uncharacterized protein</fullName>
    </submittedName>
</protein>